<keyword evidence="5 8" id="KW-0175">Coiled coil</keyword>
<organism evidence="9 10">
    <name type="scientific">Saccoglossus kowalevskii</name>
    <name type="common">Acorn worm</name>
    <dbReference type="NCBI Taxonomy" id="10224"/>
    <lineage>
        <taxon>Eukaryota</taxon>
        <taxon>Metazoa</taxon>
        <taxon>Hemichordata</taxon>
        <taxon>Enteropneusta</taxon>
        <taxon>Harrimaniidae</taxon>
        <taxon>Saccoglossus</taxon>
    </lineage>
</organism>
<reference evidence="10" key="1">
    <citation type="submission" date="2025-08" db="UniProtKB">
        <authorList>
            <consortium name="RefSeq"/>
        </authorList>
    </citation>
    <scope>IDENTIFICATION</scope>
    <source>
        <tissue evidence="10">Testes</tissue>
    </source>
</reference>
<dbReference type="InterPro" id="IPR020993">
    <property type="entry name" value="Centromere_CenpK"/>
</dbReference>
<evidence type="ECO:0000256" key="2">
    <source>
        <dbReference type="ARBA" id="ARBA00004584"/>
    </source>
</evidence>
<evidence type="ECO:0000256" key="3">
    <source>
        <dbReference type="ARBA" id="ARBA00005795"/>
    </source>
</evidence>
<feature type="coiled-coil region" evidence="8">
    <location>
        <begin position="88"/>
        <end position="180"/>
    </location>
</feature>
<protein>
    <submittedName>
        <fullName evidence="10">Centromere protein K-like</fullName>
    </submittedName>
</protein>
<keyword evidence="7" id="KW-0137">Centromere</keyword>
<evidence type="ECO:0000256" key="7">
    <source>
        <dbReference type="ARBA" id="ARBA00023328"/>
    </source>
</evidence>
<evidence type="ECO:0000256" key="5">
    <source>
        <dbReference type="ARBA" id="ARBA00023054"/>
    </source>
</evidence>
<keyword evidence="6" id="KW-0539">Nucleus</keyword>
<dbReference type="GeneID" id="102803236"/>
<evidence type="ECO:0000313" key="9">
    <source>
        <dbReference type="Proteomes" id="UP000694865"/>
    </source>
</evidence>
<dbReference type="PANTHER" id="PTHR14401:SF6">
    <property type="entry name" value="CENTROMERE PROTEIN K"/>
    <property type="match status" value="1"/>
</dbReference>
<evidence type="ECO:0000256" key="8">
    <source>
        <dbReference type="SAM" id="Coils"/>
    </source>
</evidence>
<sequence length="299" mass="34868">MELWYKTRHKSSLLTTASPGWHPITSHRTTHCRPVAQINYNIPSFVSLDENGVFEENASQLNLSSAAAAVGQLNDDCDEILREIHKRVKILQAKERKLHAEIKSIEEATMKALSTNKEVKKAVLKDNLETSIKQHEELLSCMEYEKQVLKEKLKKKKLVLEKQKEVKQAIEKKVQELESAHQGPDRYIREAIEKKEQMAEYLDQIDSQLSDFLIKHFPSPESKDLLKGIHKVTPSRPKYTNIYKIIRKLMKKQLDSPHDPYISIIDSYWPMYIELLIRHGIVLRHPQRSDHIRLTPFHL</sequence>
<evidence type="ECO:0000256" key="1">
    <source>
        <dbReference type="ARBA" id="ARBA00004123"/>
    </source>
</evidence>
<evidence type="ECO:0000313" key="10">
    <source>
        <dbReference type="RefSeq" id="XP_006822484.1"/>
    </source>
</evidence>
<evidence type="ECO:0000256" key="4">
    <source>
        <dbReference type="ARBA" id="ARBA00022454"/>
    </source>
</evidence>
<gene>
    <name evidence="10" type="primary">LOC102803236</name>
</gene>
<evidence type="ECO:0000256" key="6">
    <source>
        <dbReference type="ARBA" id="ARBA00023242"/>
    </source>
</evidence>
<comment type="similarity">
    <text evidence="3">Belongs to the CENP-K/MCM22 family.</text>
</comment>
<comment type="subcellular location">
    <subcellularLocation>
        <location evidence="2">Chromosome</location>
        <location evidence="2">Centromere</location>
    </subcellularLocation>
    <subcellularLocation>
        <location evidence="1">Nucleus</location>
    </subcellularLocation>
</comment>
<keyword evidence="4" id="KW-0158">Chromosome</keyword>
<dbReference type="Pfam" id="PF11802">
    <property type="entry name" value="CENP-K"/>
    <property type="match status" value="1"/>
</dbReference>
<keyword evidence="9" id="KW-1185">Reference proteome</keyword>
<name>A0ABM0MR43_SACKO</name>
<dbReference type="RefSeq" id="XP_006822484.1">
    <property type="nucleotide sequence ID" value="XM_006822421.1"/>
</dbReference>
<proteinExistence type="inferred from homology"/>
<dbReference type="Proteomes" id="UP000694865">
    <property type="component" value="Unplaced"/>
</dbReference>
<accession>A0ABM0MR43</accession>
<dbReference type="PANTHER" id="PTHR14401">
    <property type="entry name" value="CENTROMERE PROTEIN K"/>
    <property type="match status" value="1"/>
</dbReference>